<dbReference type="GO" id="GO:0044209">
    <property type="term" value="P:AMP salvage"/>
    <property type="evidence" value="ECO:0007669"/>
    <property type="project" value="UniProtKB-UniRule"/>
</dbReference>
<sequence>MASRSVYLVFGSEGSGKTTHAKLLADYLKIPFVSSGSLIRKEIESESVIGKKFAIRSSAYVEDDLVIPFILSVLEDSKYRNGFIIEGFPRDLNQLKSLQEFLARKDLAIKKAIYVTLSESEAIRRLIQRARSDDTPDQIKARLSAYREHKKEMIDELSRSKLLLEIDNSRAKEEVFEELKNKI</sequence>
<dbReference type="CDD" id="cd01428">
    <property type="entry name" value="ADK"/>
    <property type="match status" value="1"/>
</dbReference>
<dbReference type="Proteomes" id="UP000177821">
    <property type="component" value="Unassembled WGS sequence"/>
</dbReference>
<dbReference type="UniPathway" id="UPA00588">
    <property type="reaction ID" value="UER00649"/>
</dbReference>
<evidence type="ECO:0000256" key="5">
    <source>
        <dbReference type="HAMAP-Rule" id="MF_00235"/>
    </source>
</evidence>
<comment type="pathway">
    <text evidence="5">Purine metabolism; AMP biosynthesis via salvage pathway; AMP from ADP: step 1/1.</text>
</comment>
<evidence type="ECO:0000256" key="3">
    <source>
        <dbReference type="ARBA" id="ARBA00022741"/>
    </source>
</evidence>
<evidence type="ECO:0000256" key="1">
    <source>
        <dbReference type="ARBA" id="ARBA00022679"/>
    </source>
</evidence>
<dbReference type="EMBL" id="MHCX01000045">
    <property type="protein sequence ID" value="OGY28714.1"/>
    <property type="molecule type" value="Genomic_DNA"/>
</dbReference>
<dbReference type="EC" id="2.7.4.3" evidence="5 7"/>
<name>A0A1G1WLZ8_9BACT</name>
<dbReference type="GO" id="GO:0004017">
    <property type="term" value="F:AMP kinase activity"/>
    <property type="evidence" value="ECO:0007669"/>
    <property type="project" value="UniProtKB-UniRule"/>
</dbReference>
<organism evidence="8 9">
    <name type="scientific">Candidatus Woykebacteria bacterium RIFCSPHIGHO2_02_FULL_43_16b</name>
    <dbReference type="NCBI Taxonomy" id="1802601"/>
    <lineage>
        <taxon>Bacteria</taxon>
        <taxon>Candidatus Woykeibacteriota</taxon>
    </lineage>
</organism>
<dbReference type="PRINTS" id="PR00094">
    <property type="entry name" value="ADENYLTKNASE"/>
</dbReference>
<proteinExistence type="inferred from homology"/>
<feature type="binding site" evidence="5">
    <location>
        <position position="35"/>
    </location>
    <ligand>
        <name>AMP</name>
        <dbReference type="ChEBI" id="CHEBI:456215"/>
    </ligand>
</feature>
<keyword evidence="5 7" id="KW-0067">ATP-binding</keyword>
<comment type="catalytic activity">
    <reaction evidence="5 7">
        <text>AMP + ATP = 2 ADP</text>
        <dbReference type="Rhea" id="RHEA:12973"/>
        <dbReference type="ChEBI" id="CHEBI:30616"/>
        <dbReference type="ChEBI" id="CHEBI:456215"/>
        <dbReference type="ChEBI" id="CHEBI:456216"/>
        <dbReference type="EC" id="2.7.4.3"/>
    </reaction>
</comment>
<comment type="function">
    <text evidence="5">Catalyzes the reversible transfer of the terminal phosphate group between ATP and AMP. Plays an important role in cellular energy homeostasis and in adenine nucleotide metabolism.</text>
</comment>
<comment type="caution">
    <text evidence="5">Lacks conserved residue(s) required for the propagation of feature annotation.</text>
</comment>
<feature type="binding site" evidence="5">
    <location>
        <begin position="14"/>
        <end position="19"/>
    </location>
    <ligand>
        <name>ATP</name>
        <dbReference type="ChEBI" id="CHEBI:30616"/>
    </ligand>
</feature>
<dbReference type="SUPFAM" id="SSF52540">
    <property type="entry name" value="P-loop containing nucleoside triphosphate hydrolases"/>
    <property type="match status" value="1"/>
</dbReference>
<feature type="binding site" evidence="5">
    <location>
        <begin position="59"/>
        <end position="61"/>
    </location>
    <ligand>
        <name>AMP</name>
        <dbReference type="ChEBI" id="CHEBI:456215"/>
    </ligand>
</feature>
<dbReference type="GO" id="GO:0005524">
    <property type="term" value="F:ATP binding"/>
    <property type="evidence" value="ECO:0007669"/>
    <property type="project" value="UniProtKB-UniRule"/>
</dbReference>
<comment type="domain">
    <text evidence="5">Consists of three domains, a large central CORE domain and two small peripheral domains, NMPbind and LID, which undergo movements during catalysis. The LID domain closes over the site of phosphoryl transfer upon ATP binding. Assembling and dissambling the active center during each catalytic cycle provides an effective means to prevent ATP hydrolysis.</text>
</comment>
<dbReference type="Pfam" id="PF00406">
    <property type="entry name" value="ADK"/>
    <property type="match status" value="1"/>
</dbReference>
<keyword evidence="2 5" id="KW-0545">Nucleotide biosynthesis</keyword>
<evidence type="ECO:0000256" key="7">
    <source>
        <dbReference type="RuleBase" id="RU003331"/>
    </source>
</evidence>
<evidence type="ECO:0000256" key="6">
    <source>
        <dbReference type="RuleBase" id="RU003330"/>
    </source>
</evidence>
<feature type="binding site" evidence="5">
    <location>
        <position position="131"/>
    </location>
    <ligand>
        <name>AMP</name>
        <dbReference type="ChEBI" id="CHEBI:456215"/>
    </ligand>
</feature>
<evidence type="ECO:0000256" key="4">
    <source>
        <dbReference type="ARBA" id="ARBA00022777"/>
    </source>
</evidence>
<dbReference type="HAMAP" id="MF_00235">
    <property type="entry name" value="Adenylate_kinase_Adk"/>
    <property type="match status" value="1"/>
</dbReference>
<evidence type="ECO:0000256" key="2">
    <source>
        <dbReference type="ARBA" id="ARBA00022727"/>
    </source>
</evidence>
<dbReference type="PANTHER" id="PTHR23359">
    <property type="entry name" value="NUCLEOTIDE KINASE"/>
    <property type="match status" value="1"/>
</dbReference>
<feature type="binding site" evidence="5">
    <location>
        <position position="142"/>
    </location>
    <ligand>
        <name>AMP</name>
        <dbReference type="ChEBI" id="CHEBI:456215"/>
    </ligand>
</feature>
<keyword evidence="4 5" id="KW-0418">Kinase</keyword>
<feature type="binding site" evidence="5">
    <location>
        <begin position="87"/>
        <end position="90"/>
    </location>
    <ligand>
        <name>AMP</name>
        <dbReference type="ChEBI" id="CHEBI:456215"/>
    </ligand>
</feature>
<protein>
    <recommendedName>
        <fullName evidence="5 7">Adenylate kinase</fullName>
        <shortName evidence="5">AK</shortName>
        <ecNumber evidence="5 7">2.7.4.3</ecNumber>
    </recommendedName>
    <alternativeName>
        <fullName evidence="5">ATP-AMP transphosphorylase</fullName>
    </alternativeName>
    <alternativeName>
        <fullName evidence="5">ATP:AMP phosphotransferase</fullName>
    </alternativeName>
    <alternativeName>
        <fullName evidence="5">Adenylate monophosphate kinase</fullName>
    </alternativeName>
</protein>
<dbReference type="Gene3D" id="3.40.50.300">
    <property type="entry name" value="P-loop containing nucleotide triphosphate hydrolases"/>
    <property type="match status" value="1"/>
</dbReference>
<dbReference type="InterPro" id="IPR000850">
    <property type="entry name" value="Adenylat/UMP-CMP_kin"/>
</dbReference>
<keyword evidence="1 5" id="KW-0808">Transferase</keyword>
<comment type="similarity">
    <text evidence="5 6">Belongs to the adenylate kinase family.</text>
</comment>
<reference evidence="8 9" key="1">
    <citation type="journal article" date="2016" name="Nat. Commun.">
        <title>Thousands of microbial genomes shed light on interconnected biogeochemical processes in an aquifer system.</title>
        <authorList>
            <person name="Anantharaman K."/>
            <person name="Brown C.T."/>
            <person name="Hug L.A."/>
            <person name="Sharon I."/>
            <person name="Castelle C.J."/>
            <person name="Probst A.J."/>
            <person name="Thomas B.C."/>
            <person name="Singh A."/>
            <person name="Wilkins M.J."/>
            <person name="Karaoz U."/>
            <person name="Brodie E.L."/>
            <person name="Williams K.H."/>
            <person name="Hubbard S.S."/>
            <person name="Banfield J.F."/>
        </authorList>
    </citation>
    <scope>NUCLEOTIDE SEQUENCE [LARGE SCALE GENOMIC DNA]</scope>
</reference>
<feature type="binding site" evidence="5">
    <location>
        <position position="170"/>
    </location>
    <ligand>
        <name>ATP</name>
        <dbReference type="ChEBI" id="CHEBI:30616"/>
    </ligand>
</feature>
<keyword evidence="3 5" id="KW-0547">Nucleotide-binding</keyword>
<dbReference type="AlphaFoldDB" id="A0A1G1WLZ8"/>
<comment type="caution">
    <text evidence="8">The sequence shown here is derived from an EMBL/GenBank/DDBJ whole genome shotgun (WGS) entry which is preliminary data.</text>
</comment>
<keyword evidence="5" id="KW-0963">Cytoplasm</keyword>
<accession>A0A1G1WLZ8</accession>
<dbReference type="GO" id="GO:0005737">
    <property type="term" value="C:cytoplasm"/>
    <property type="evidence" value="ECO:0007669"/>
    <property type="project" value="UniProtKB-SubCell"/>
</dbReference>
<dbReference type="InterPro" id="IPR027417">
    <property type="entry name" value="P-loop_NTPase"/>
</dbReference>
<evidence type="ECO:0000313" key="8">
    <source>
        <dbReference type="EMBL" id="OGY28714.1"/>
    </source>
</evidence>
<evidence type="ECO:0000313" key="9">
    <source>
        <dbReference type="Proteomes" id="UP000177821"/>
    </source>
</evidence>
<comment type="subunit">
    <text evidence="5 7">Monomer.</text>
</comment>
<feature type="binding site" evidence="5">
    <location>
        <position position="94"/>
    </location>
    <ligand>
        <name>AMP</name>
        <dbReference type="ChEBI" id="CHEBI:456215"/>
    </ligand>
</feature>
<feature type="binding site" evidence="5">
    <location>
        <position position="40"/>
    </location>
    <ligand>
        <name>AMP</name>
        <dbReference type="ChEBI" id="CHEBI:456215"/>
    </ligand>
</feature>
<gene>
    <name evidence="5" type="primary">adk</name>
    <name evidence="8" type="ORF">A3J50_01195</name>
</gene>
<feature type="binding site" evidence="5">
    <location>
        <position position="129"/>
    </location>
    <ligand>
        <name>ATP</name>
        <dbReference type="ChEBI" id="CHEBI:30616"/>
    </ligand>
</feature>
<comment type="subcellular location">
    <subcellularLocation>
        <location evidence="5 7">Cytoplasm</location>
    </subcellularLocation>
</comment>